<accession>A0ABP7Y889</accession>
<comment type="caution">
    <text evidence="2">The sequence shown here is derived from an EMBL/GenBank/DDBJ whole genome shotgun (WGS) entry which is preliminary data.</text>
</comment>
<organism evidence="2 3">
    <name type="scientific">Actinomadura keratinilytica</name>
    <dbReference type="NCBI Taxonomy" id="547461"/>
    <lineage>
        <taxon>Bacteria</taxon>
        <taxon>Bacillati</taxon>
        <taxon>Actinomycetota</taxon>
        <taxon>Actinomycetes</taxon>
        <taxon>Streptosporangiales</taxon>
        <taxon>Thermomonosporaceae</taxon>
        <taxon>Actinomadura</taxon>
    </lineage>
</organism>
<sequence>MNRDDEALTAKIPADVEQPDKILYGLTARQVAILAVTGLLASWGYMAMADRLPFTVVATVLLPVIGGGAVLALARHDGMGLDRFVLAALVHLRSRKARVEAPEGVQAPPAWCRMRGRLPAPLRLPVRAVREDGVMELADGGTAAVVRAGTVAFGLRTAAEQAALVAAFGRWLNSLEAPVQILVRARPVDLSALVAQLIEAAPRLPDPALEQAARDHAAYLADLDASRELLTREVLIVLRDTAREQQNITLPWTKSKARRVLRDAGAAVVARRAEEAVRSLAVLGVTAEVLDAAACTAVLAESLSPADARLPEAAGPGELISAAEGL</sequence>
<dbReference type="Pfam" id="PF12666">
    <property type="entry name" value="PrgI"/>
    <property type="match status" value="1"/>
</dbReference>
<dbReference type="Proteomes" id="UP001500266">
    <property type="component" value="Unassembled WGS sequence"/>
</dbReference>
<protein>
    <recommendedName>
        <fullName evidence="4">PrgI family protein</fullName>
    </recommendedName>
</protein>
<evidence type="ECO:0008006" key="4">
    <source>
        <dbReference type="Google" id="ProtNLM"/>
    </source>
</evidence>
<keyword evidence="1" id="KW-0472">Membrane</keyword>
<keyword evidence="1" id="KW-1133">Transmembrane helix</keyword>
<evidence type="ECO:0000313" key="2">
    <source>
        <dbReference type="EMBL" id="GAA4132315.1"/>
    </source>
</evidence>
<gene>
    <name evidence="2" type="ORF">GCM10022416_11960</name>
</gene>
<dbReference type="EMBL" id="BAABDO010000010">
    <property type="protein sequence ID" value="GAA4132315.1"/>
    <property type="molecule type" value="Genomic_DNA"/>
</dbReference>
<keyword evidence="3" id="KW-1185">Reference proteome</keyword>
<dbReference type="RefSeq" id="WP_345018156.1">
    <property type="nucleotide sequence ID" value="NZ_BAABDO010000010.1"/>
</dbReference>
<evidence type="ECO:0000313" key="3">
    <source>
        <dbReference type="Proteomes" id="UP001500266"/>
    </source>
</evidence>
<name>A0ABP7Y889_9ACTN</name>
<evidence type="ECO:0000256" key="1">
    <source>
        <dbReference type="SAM" id="Phobius"/>
    </source>
</evidence>
<keyword evidence="1" id="KW-0812">Transmembrane</keyword>
<feature type="transmembrane region" description="Helical" evidence="1">
    <location>
        <begin position="31"/>
        <end position="48"/>
    </location>
</feature>
<dbReference type="InterPro" id="IPR024414">
    <property type="entry name" value="Uncharacterised_PrgI"/>
</dbReference>
<reference evidence="3" key="1">
    <citation type="journal article" date="2019" name="Int. J. Syst. Evol. Microbiol.">
        <title>The Global Catalogue of Microorganisms (GCM) 10K type strain sequencing project: providing services to taxonomists for standard genome sequencing and annotation.</title>
        <authorList>
            <consortium name="The Broad Institute Genomics Platform"/>
            <consortium name="The Broad Institute Genome Sequencing Center for Infectious Disease"/>
            <person name="Wu L."/>
            <person name="Ma J."/>
        </authorList>
    </citation>
    <scope>NUCLEOTIDE SEQUENCE [LARGE SCALE GENOMIC DNA]</scope>
    <source>
        <strain evidence="3">JCM 17316</strain>
    </source>
</reference>
<feature type="transmembrane region" description="Helical" evidence="1">
    <location>
        <begin position="54"/>
        <end position="74"/>
    </location>
</feature>
<proteinExistence type="predicted"/>